<dbReference type="EMBL" id="CP065856">
    <property type="protein sequence ID" value="QPV64012.1"/>
    <property type="molecule type" value="Genomic_DNA"/>
</dbReference>
<dbReference type="Proteomes" id="UP000595001">
    <property type="component" value="Chromosome"/>
</dbReference>
<dbReference type="KEGG" id="hlt:I7X12_05115"/>
<keyword evidence="3" id="KW-1185">Reference proteome</keyword>
<feature type="region of interest" description="Disordered" evidence="1">
    <location>
        <begin position="119"/>
        <end position="140"/>
    </location>
</feature>
<organism evidence="2 3">
    <name type="scientific">Halosimplex litoreum</name>
    <dbReference type="NCBI Taxonomy" id="1198301"/>
    <lineage>
        <taxon>Archaea</taxon>
        <taxon>Methanobacteriati</taxon>
        <taxon>Methanobacteriota</taxon>
        <taxon>Stenosarchaea group</taxon>
        <taxon>Halobacteria</taxon>
        <taxon>Halobacteriales</taxon>
        <taxon>Haloarculaceae</taxon>
        <taxon>Halosimplex</taxon>
    </lineage>
</organism>
<evidence type="ECO:0000256" key="1">
    <source>
        <dbReference type="SAM" id="MobiDB-lite"/>
    </source>
</evidence>
<dbReference type="OrthoDB" id="384773at2157"/>
<gene>
    <name evidence="2" type="ORF">I7X12_05115</name>
</gene>
<protein>
    <submittedName>
        <fullName evidence="2">Uncharacterized protein</fullName>
    </submittedName>
</protein>
<name>A0A7T3G0K5_9EURY</name>
<accession>A0A7T3G0K5</accession>
<proteinExistence type="predicted"/>
<dbReference type="RefSeq" id="WP_198062787.1">
    <property type="nucleotide sequence ID" value="NZ_CP065856.1"/>
</dbReference>
<dbReference type="GeneID" id="60587850"/>
<dbReference type="AlphaFoldDB" id="A0A7T3G0K5"/>
<reference evidence="2 3" key="1">
    <citation type="submission" date="2020-12" db="EMBL/GenBank/DDBJ databases">
        <title>Halosimplex halophilum sp. nov. and Halosimplex salinum sp. nov., two new members of the genus Halosimplex.</title>
        <authorList>
            <person name="Cui H.L."/>
        </authorList>
    </citation>
    <scope>NUCLEOTIDE SEQUENCE [LARGE SCALE GENOMIC DNA]</scope>
    <source>
        <strain evidence="2 3">YGH94</strain>
    </source>
</reference>
<evidence type="ECO:0000313" key="2">
    <source>
        <dbReference type="EMBL" id="QPV64012.1"/>
    </source>
</evidence>
<evidence type="ECO:0000313" key="3">
    <source>
        <dbReference type="Proteomes" id="UP000595001"/>
    </source>
</evidence>
<sequence length="272" mass="28444">MSRLSRLAGTALVVALAVLFVAVGPVASVERAATGAGPTAGRAVVDGGVQSGVPSTNVTRRLTVDVDEGSDTATLSVLVAYPARSSAEADAAGNDSQDPQWFDGERRIREIFNRTADDDGQLTSVSRSVRHEPESWVGAGDPTPTHGWVLLRYEAAWEGYVRPGEDLVVGSTYSRTLANSTAGDRWDLRLVLPGEWEPSVVGGDPVVEPAGQTERRYQWTVSGNATGRLLVVESPVPTATTAADGALGPAGGVVVTTVSVGVALARRRSRRG</sequence>